<dbReference type="PANTHER" id="PTHR10334">
    <property type="entry name" value="CYSTEINE-RICH SECRETORY PROTEIN-RELATED"/>
    <property type="match status" value="1"/>
</dbReference>
<dbReference type="InterPro" id="IPR001283">
    <property type="entry name" value="CRISP-related"/>
</dbReference>
<dbReference type="Pfam" id="PF00188">
    <property type="entry name" value="CAP"/>
    <property type="match status" value="1"/>
</dbReference>
<feature type="domain" description="SCP" evidence="1">
    <location>
        <begin position="14"/>
        <end position="151"/>
    </location>
</feature>
<dbReference type="AlphaFoldDB" id="S8D501"/>
<comment type="caution">
    <text evidence="2">The sequence shown here is derived from an EMBL/GenBank/DDBJ whole genome shotgun (WGS) entry which is preliminary data.</text>
</comment>
<dbReference type="OrthoDB" id="337038at2759"/>
<dbReference type="Gene3D" id="3.40.33.10">
    <property type="entry name" value="CAP"/>
    <property type="match status" value="1"/>
</dbReference>
<dbReference type="InterPro" id="IPR014044">
    <property type="entry name" value="CAP_dom"/>
</dbReference>
<evidence type="ECO:0000313" key="3">
    <source>
        <dbReference type="Proteomes" id="UP000015453"/>
    </source>
</evidence>
<dbReference type="Proteomes" id="UP000015453">
    <property type="component" value="Unassembled WGS sequence"/>
</dbReference>
<accession>S8D501</accession>
<reference evidence="2 3" key="1">
    <citation type="journal article" date="2013" name="BMC Genomics">
        <title>The miniature genome of a carnivorous plant Genlisea aurea contains a low number of genes and short non-coding sequences.</title>
        <authorList>
            <person name="Leushkin E.V."/>
            <person name="Sutormin R.A."/>
            <person name="Nabieva E.R."/>
            <person name="Penin A.A."/>
            <person name="Kondrashov A.S."/>
            <person name="Logacheva M.D."/>
        </authorList>
    </citation>
    <scope>NUCLEOTIDE SEQUENCE [LARGE SCALE GENOMIC DNA]</scope>
</reference>
<proteinExistence type="predicted"/>
<name>S8D501_9LAMI</name>
<keyword evidence="3" id="KW-1185">Reference proteome</keyword>
<dbReference type="PRINTS" id="PR00837">
    <property type="entry name" value="V5TPXLIKE"/>
</dbReference>
<gene>
    <name evidence="2" type="ORF">M569_02307</name>
</gene>
<organism evidence="2 3">
    <name type="scientific">Genlisea aurea</name>
    <dbReference type="NCBI Taxonomy" id="192259"/>
    <lineage>
        <taxon>Eukaryota</taxon>
        <taxon>Viridiplantae</taxon>
        <taxon>Streptophyta</taxon>
        <taxon>Embryophyta</taxon>
        <taxon>Tracheophyta</taxon>
        <taxon>Spermatophyta</taxon>
        <taxon>Magnoliopsida</taxon>
        <taxon>eudicotyledons</taxon>
        <taxon>Gunneridae</taxon>
        <taxon>Pentapetalae</taxon>
        <taxon>asterids</taxon>
        <taxon>lamiids</taxon>
        <taxon>Lamiales</taxon>
        <taxon>Lentibulariaceae</taxon>
        <taxon>Genlisea</taxon>
    </lineage>
</organism>
<dbReference type="EMBL" id="AUSU01000832">
    <property type="protein sequence ID" value="EPS72456.1"/>
    <property type="molecule type" value="Genomic_DNA"/>
</dbReference>
<evidence type="ECO:0000259" key="1">
    <source>
        <dbReference type="SMART" id="SM00198"/>
    </source>
</evidence>
<dbReference type="CDD" id="cd05381">
    <property type="entry name" value="CAP_PR-1"/>
    <property type="match status" value="1"/>
</dbReference>
<protein>
    <recommendedName>
        <fullName evidence="1">SCP domain-containing protein</fullName>
    </recommendedName>
</protein>
<sequence>PPPPVAGASPPVTGAAAEYVDAHNAARGEVGVPPLKWSAFLANASGLYVRLQRDKQNCSFADLSRIEYGANQIWTRGFTPSPTAAVGSWIAEKKFYNYTDNSCQADRRCGVYTQIVWRKTTDLGCAQAVCSNAQQSSLTICMYDPPGNVIGEKPY</sequence>
<feature type="non-terminal residue" evidence="2">
    <location>
        <position position="1"/>
    </location>
</feature>
<dbReference type="InterPro" id="IPR035940">
    <property type="entry name" value="CAP_sf"/>
</dbReference>
<dbReference type="SUPFAM" id="SSF55797">
    <property type="entry name" value="PR-1-like"/>
    <property type="match status" value="1"/>
</dbReference>
<dbReference type="FunFam" id="3.40.33.10:FF:000004">
    <property type="entry name" value="CAP, cysteine-rich secretory protein, antigen 5"/>
    <property type="match status" value="1"/>
</dbReference>
<evidence type="ECO:0000313" key="2">
    <source>
        <dbReference type="EMBL" id="EPS72456.1"/>
    </source>
</evidence>
<dbReference type="SMART" id="SM00198">
    <property type="entry name" value="SCP"/>
    <property type="match status" value="1"/>
</dbReference>